<dbReference type="Proteomes" id="UP000238206">
    <property type="component" value="Unassembled WGS sequence"/>
</dbReference>
<sequence length="102" mass="11455">MGKVLAAGIICVMIDRALARHVVRAMHGPADQLPAVLVIETENPSAWIMTKPRYTIQTRIWWAEFHFDSCDAHIVVLHSSPHGFAVEETRLVRDHFAIADQA</sequence>
<organism evidence="1 2">
    <name type="scientific">Burkholderia cepacia</name>
    <name type="common">Pseudomonas cepacia</name>
    <dbReference type="NCBI Taxonomy" id="292"/>
    <lineage>
        <taxon>Bacteria</taxon>
        <taxon>Pseudomonadati</taxon>
        <taxon>Pseudomonadota</taxon>
        <taxon>Betaproteobacteria</taxon>
        <taxon>Burkholderiales</taxon>
        <taxon>Burkholderiaceae</taxon>
        <taxon>Burkholderia</taxon>
        <taxon>Burkholderia cepacia complex</taxon>
    </lineage>
</organism>
<dbReference type="AlphaFoldDB" id="A0A2S8I800"/>
<reference evidence="1 2" key="1">
    <citation type="submission" date="2018-02" db="EMBL/GenBank/DDBJ databases">
        <title>Draft genome sequencing of Burkholderia cepacia Y14-15.</title>
        <authorList>
            <person name="Zheng B.-X."/>
        </authorList>
    </citation>
    <scope>NUCLEOTIDE SEQUENCE [LARGE SCALE GENOMIC DNA]</scope>
    <source>
        <strain evidence="1 2">Y14-15</strain>
    </source>
</reference>
<gene>
    <name evidence="1" type="ORF">C5615_32705</name>
</gene>
<name>A0A2S8I800_BURCE</name>
<proteinExistence type="predicted"/>
<dbReference type="EMBL" id="PUIQ01000062">
    <property type="protein sequence ID" value="PQP10828.1"/>
    <property type="molecule type" value="Genomic_DNA"/>
</dbReference>
<evidence type="ECO:0000313" key="2">
    <source>
        <dbReference type="Proteomes" id="UP000238206"/>
    </source>
</evidence>
<protein>
    <submittedName>
        <fullName evidence="1">Uncharacterized protein</fullName>
    </submittedName>
</protein>
<comment type="caution">
    <text evidence="1">The sequence shown here is derived from an EMBL/GenBank/DDBJ whole genome shotgun (WGS) entry which is preliminary data.</text>
</comment>
<evidence type="ECO:0000313" key="1">
    <source>
        <dbReference type="EMBL" id="PQP10828.1"/>
    </source>
</evidence>
<accession>A0A2S8I800</accession>